<gene>
    <name evidence="3" type="ORF">CNY62_08840</name>
</gene>
<reference evidence="3 4" key="1">
    <citation type="submission" date="2017-09" db="EMBL/GenBank/DDBJ databases">
        <title>Complete Genome Sequences of Two Strains of the Meat Spoilage Bacterium Brochothrix thermosphacta Isolated from Ground Chicken.</title>
        <authorList>
            <person name="Paoli G.C."/>
            <person name="Wijey C."/>
            <person name="Chen C.-Y."/>
            <person name="Nguyen L."/>
            <person name="Yan X."/>
            <person name="Irwin P.L."/>
        </authorList>
    </citation>
    <scope>NUCLEOTIDE SEQUENCE [LARGE SCALE GENOMIC DNA]</scope>
    <source>
        <strain evidence="3 4">BI</strain>
    </source>
</reference>
<dbReference type="InterPro" id="IPR013317">
    <property type="entry name" value="DnaA_dom"/>
</dbReference>
<dbReference type="InterPro" id="IPR027417">
    <property type="entry name" value="P-loop_NTPase"/>
</dbReference>
<dbReference type="Gene3D" id="3.40.50.300">
    <property type="entry name" value="P-loop containing nucleotide triphosphate hydrolases"/>
    <property type="match status" value="1"/>
</dbReference>
<dbReference type="STRING" id="2756.BFR44_08460"/>
<sequence>MDPIQAALKNVASNNSRLTALYDETLQTVLNYDEIKRFQAENPQLTTELIKHNITKLYEFVTEHQKYQNKERGLLPGYRPELSLNNGIIEVRYAATPEKIRADRERERRKRIRSLHMPKQILNASMENFETDTAQRVELLNAMFPLVRAIKDAGDTMVQGWFVYGSYGTGKSYVLGTIANMLADNDVETTMIYVPEFMREIKQAINDNSVGEKVQIAKETPVLMLDDIGAESLTSWTRDEVLGAILQYRMQEELPTFFSSNMDFKQLQKYLMVNNRGDEETMKATRIMERIRFLAQPIELSGKNYRQ</sequence>
<dbReference type="KEGG" id="bths:CNY62_08840"/>
<dbReference type="InterPro" id="IPR009928">
    <property type="entry name" value="DnaI_N"/>
</dbReference>
<dbReference type="PANTHER" id="PTHR30050:SF8">
    <property type="entry name" value="PRIMOSOMAL PROTEIN DNAI"/>
    <property type="match status" value="1"/>
</dbReference>
<dbReference type="GO" id="GO:0006260">
    <property type="term" value="P:DNA replication"/>
    <property type="evidence" value="ECO:0007669"/>
    <property type="project" value="TreeGrafter"/>
</dbReference>
<evidence type="ECO:0000313" key="4">
    <source>
        <dbReference type="Proteomes" id="UP000243591"/>
    </source>
</evidence>
<dbReference type="Proteomes" id="UP000243591">
    <property type="component" value="Chromosome"/>
</dbReference>
<protein>
    <submittedName>
        <fullName evidence="3">Primosomal protein DnaI</fullName>
    </submittedName>
</protein>
<dbReference type="RefSeq" id="WP_069119341.1">
    <property type="nucleotide sequence ID" value="NZ_CP016839.1"/>
</dbReference>
<evidence type="ECO:0000259" key="1">
    <source>
        <dbReference type="Pfam" id="PF00308"/>
    </source>
</evidence>
<dbReference type="EMBL" id="CP023483">
    <property type="protein sequence ID" value="ATF26482.1"/>
    <property type="molecule type" value="Genomic_DNA"/>
</dbReference>
<name>A0A1D2JZY9_BROTH</name>
<dbReference type="OrthoDB" id="61127at2"/>
<dbReference type="Pfam" id="PF00308">
    <property type="entry name" value="Bac_DnaA"/>
    <property type="match status" value="1"/>
</dbReference>
<dbReference type="Pfam" id="PF07319">
    <property type="entry name" value="DnaI_N"/>
    <property type="match status" value="1"/>
</dbReference>
<dbReference type="PANTHER" id="PTHR30050">
    <property type="entry name" value="CHROMOSOMAL REPLICATION INITIATOR PROTEIN DNAA"/>
    <property type="match status" value="1"/>
</dbReference>
<evidence type="ECO:0000313" key="3">
    <source>
        <dbReference type="EMBL" id="ATF26482.1"/>
    </source>
</evidence>
<dbReference type="GeneID" id="66536798"/>
<accession>A0A1D2JZY9</accession>
<keyword evidence="4" id="KW-1185">Reference proteome</keyword>
<evidence type="ECO:0000259" key="2">
    <source>
        <dbReference type="Pfam" id="PF07319"/>
    </source>
</evidence>
<feature type="domain" description="Chromosomal replication initiator protein DnaA ATPAse" evidence="1">
    <location>
        <begin position="147"/>
        <end position="264"/>
    </location>
</feature>
<organism evidence="3 4">
    <name type="scientific">Brochothrix thermosphacta</name>
    <name type="common">Microbacterium thermosphactum</name>
    <dbReference type="NCBI Taxonomy" id="2756"/>
    <lineage>
        <taxon>Bacteria</taxon>
        <taxon>Bacillati</taxon>
        <taxon>Bacillota</taxon>
        <taxon>Bacilli</taxon>
        <taxon>Bacillales</taxon>
        <taxon>Listeriaceae</taxon>
        <taxon>Brochothrix</taxon>
    </lineage>
</organism>
<dbReference type="AlphaFoldDB" id="A0A1D2JZY9"/>
<dbReference type="NCBIfam" id="NF006505">
    <property type="entry name" value="PRK08939.1"/>
    <property type="match status" value="1"/>
</dbReference>
<proteinExistence type="predicted"/>
<feature type="domain" description="Primosomal DnaI N-terminal" evidence="2">
    <location>
        <begin position="1"/>
        <end position="93"/>
    </location>
</feature>
<dbReference type="SUPFAM" id="SSF52540">
    <property type="entry name" value="P-loop containing nucleoside triphosphate hydrolases"/>
    <property type="match status" value="1"/>
</dbReference>